<dbReference type="AlphaFoldDB" id="A0A2S8BFH3"/>
<organism evidence="1 2">
    <name type="scientific">Mycobacterium talmoniae</name>
    <dbReference type="NCBI Taxonomy" id="1858794"/>
    <lineage>
        <taxon>Bacteria</taxon>
        <taxon>Bacillati</taxon>
        <taxon>Actinomycetota</taxon>
        <taxon>Actinomycetes</taxon>
        <taxon>Mycobacteriales</taxon>
        <taxon>Mycobacteriaceae</taxon>
        <taxon>Mycobacterium</taxon>
    </lineage>
</organism>
<dbReference type="EMBL" id="PPEA01000652">
    <property type="protein sequence ID" value="PQM45375.1"/>
    <property type="molecule type" value="Genomic_DNA"/>
</dbReference>
<gene>
    <name evidence="1" type="ORF">C1Y40_04492</name>
</gene>
<dbReference type="Proteomes" id="UP000238296">
    <property type="component" value="Unassembled WGS sequence"/>
</dbReference>
<proteinExistence type="predicted"/>
<protein>
    <submittedName>
        <fullName evidence="1">Uncharacterized protein</fullName>
    </submittedName>
</protein>
<evidence type="ECO:0000313" key="2">
    <source>
        <dbReference type="Proteomes" id="UP000238296"/>
    </source>
</evidence>
<evidence type="ECO:0000313" key="1">
    <source>
        <dbReference type="EMBL" id="PQM45375.1"/>
    </source>
</evidence>
<comment type="caution">
    <text evidence="1">The sequence shown here is derived from an EMBL/GenBank/DDBJ whole genome shotgun (WGS) entry which is preliminary data.</text>
</comment>
<reference evidence="1 2" key="1">
    <citation type="journal article" date="2017" name="Int. J. Syst. Evol. Microbiol.">
        <title>Mycobacterium talmoniae sp. nov., a slowly growing mycobacterium isolated from human respiratory samples.</title>
        <authorList>
            <person name="Davidson R.M."/>
            <person name="DeGroote M.A."/>
            <person name="Marola J.L."/>
            <person name="Buss S."/>
            <person name="Jones V."/>
            <person name="McNeil M.R."/>
            <person name="Freifeld A.G."/>
            <person name="Elaine Epperson L."/>
            <person name="Hasan N.A."/>
            <person name="Jackson M."/>
            <person name="Iwen P.C."/>
            <person name="Salfinger M."/>
            <person name="Strong M."/>
        </authorList>
    </citation>
    <scope>NUCLEOTIDE SEQUENCE [LARGE SCALE GENOMIC DNA]</scope>
    <source>
        <strain evidence="1 2">ATCC BAA-2683</strain>
    </source>
</reference>
<name>A0A2S8BFH3_9MYCO</name>
<sequence length="48" mass="5940">MHSWPNIGFADSVFRWEDEHGRVTHCTYQEVWWDNYQRLKRSRGAETR</sequence>
<accession>A0A2S8BFH3</accession>